<dbReference type="SMART" id="SM00422">
    <property type="entry name" value="HTH_MERR"/>
    <property type="match status" value="1"/>
</dbReference>
<dbReference type="PRINTS" id="PR00040">
    <property type="entry name" value="HTHMERR"/>
</dbReference>
<feature type="domain" description="HTH merR-type" evidence="2">
    <location>
        <begin position="1"/>
        <end position="69"/>
    </location>
</feature>
<protein>
    <submittedName>
        <fullName evidence="3">MerR family transcriptional regulator</fullName>
    </submittedName>
</protein>
<name>A0A2S8JAX8_RHOOP</name>
<dbReference type="PANTHER" id="PTHR30204:SF98">
    <property type="entry name" value="HTH-TYPE TRANSCRIPTIONAL REGULATOR ADHR"/>
    <property type="match status" value="1"/>
</dbReference>
<dbReference type="GO" id="GO:0003700">
    <property type="term" value="F:DNA-binding transcription factor activity"/>
    <property type="evidence" value="ECO:0007669"/>
    <property type="project" value="InterPro"/>
</dbReference>
<dbReference type="InterPro" id="IPR009061">
    <property type="entry name" value="DNA-bd_dom_put_sf"/>
</dbReference>
<dbReference type="EMBL" id="PUIO01000018">
    <property type="protein sequence ID" value="PQP23762.1"/>
    <property type="molecule type" value="Genomic_DNA"/>
</dbReference>
<dbReference type="Pfam" id="PF13411">
    <property type="entry name" value="MerR_1"/>
    <property type="match status" value="1"/>
</dbReference>
<reference evidence="4" key="1">
    <citation type="submission" date="2018-02" db="EMBL/GenBank/DDBJ databases">
        <title>Draft genome sequencing of Rhodococcus opacus KU647198.</title>
        <authorList>
            <person name="Zheng B.-X."/>
        </authorList>
    </citation>
    <scope>NUCLEOTIDE SEQUENCE [LARGE SCALE GENOMIC DNA]</scope>
    <source>
        <strain evidence="4">04-OD7</strain>
    </source>
</reference>
<dbReference type="InterPro" id="IPR000551">
    <property type="entry name" value="MerR-type_HTH_dom"/>
</dbReference>
<dbReference type="Gene3D" id="1.10.1660.10">
    <property type="match status" value="1"/>
</dbReference>
<gene>
    <name evidence="3" type="ORF">C5613_17015</name>
</gene>
<evidence type="ECO:0000313" key="3">
    <source>
        <dbReference type="EMBL" id="PQP23762.1"/>
    </source>
</evidence>
<evidence type="ECO:0000259" key="2">
    <source>
        <dbReference type="PROSITE" id="PS50937"/>
    </source>
</evidence>
<proteinExistence type="predicted"/>
<dbReference type="InterPro" id="IPR047057">
    <property type="entry name" value="MerR_fam"/>
</dbReference>
<dbReference type="AlphaFoldDB" id="A0A2S8JAX8"/>
<dbReference type="PANTHER" id="PTHR30204">
    <property type="entry name" value="REDOX-CYCLING DRUG-SENSING TRANSCRIPTIONAL ACTIVATOR SOXR"/>
    <property type="match status" value="1"/>
</dbReference>
<accession>A0A2S8JAX8</accession>
<keyword evidence="1" id="KW-0238">DNA-binding</keyword>
<dbReference type="PROSITE" id="PS50937">
    <property type="entry name" value="HTH_MERR_2"/>
    <property type="match status" value="1"/>
</dbReference>
<dbReference type="SUPFAM" id="SSF46955">
    <property type="entry name" value="Putative DNA-binding domain"/>
    <property type="match status" value="1"/>
</dbReference>
<evidence type="ECO:0000256" key="1">
    <source>
        <dbReference type="ARBA" id="ARBA00023125"/>
    </source>
</evidence>
<dbReference type="Proteomes" id="UP000239290">
    <property type="component" value="Unassembled WGS sequence"/>
</dbReference>
<sequence>MRVSELVARTGVPLATVKYYLREGLLMPGEATSATQARYGEKHVERLGLVKALSGAGLPIPRIREILRLVDHPDGSLFEVLGEAIAQLPPYLDAAVDDGDEFPRARAVLDRLGQVYDPRYVAVGQLERALEGLEEAGIPMTDERLDAYGRHVRGIAEIDIGLMPTESAEDAIRYAVLGTAIYEPVIAAMRRLAHQDVAHKRLQNPEEQDQQ</sequence>
<comment type="caution">
    <text evidence="3">The sequence shown here is derived from an EMBL/GenBank/DDBJ whole genome shotgun (WGS) entry which is preliminary data.</text>
</comment>
<dbReference type="RefSeq" id="WP_105415992.1">
    <property type="nucleotide sequence ID" value="NZ_PUIO01000018.1"/>
</dbReference>
<dbReference type="GO" id="GO:0003677">
    <property type="term" value="F:DNA binding"/>
    <property type="evidence" value="ECO:0007669"/>
    <property type="project" value="UniProtKB-KW"/>
</dbReference>
<organism evidence="3 4">
    <name type="scientific">Rhodococcus opacus</name>
    <name type="common">Nocardia opaca</name>
    <dbReference type="NCBI Taxonomy" id="37919"/>
    <lineage>
        <taxon>Bacteria</taxon>
        <taxon>Bacillati</taxon>
        <taxon>Actinomycetota</taxon>
        <taxon>Actinomycetes</taxon>
        <taxon>Mycobacteriales</taxon>
        <taxon>Nocardiaceae</taxon>
        <taxon>Rhodococcus</taxon>
    </lineage>
</organism>
<evidence type="ECO:0000313" key="4">
    <source>
        <dbReference type="Proteomes" id="UP000239290"/>
    </source>
</evidence>